<feature type="transmembrane region" description="Helical" evidence="7">
    <location>
        <begin position="342"/>
        <end position="364"/>
    </location>
</feature>
<dbReference type="RefSeq" id="WP_036689502.1">
    <property type="nucleotide sequence ID" value="NZ_JNVM01000024.1"/>
</dbReference>
<evidence type="ECO:0000256" key="7">
    <source>
        <dbReference type="SAM" id="Phobius"/>
    </source>
</evidence>
<sequence>MNIRDAAFRKFLIVWSGQLFSAIGSGLTAFALGVFVFQKTQSAMDYSLIILFNFLPSFLMLPFTGVLADRFDRKKMMILGDAGSIAGILFILFIMMSGNVDLWHIYLGVALSSVSAAIQIPAYKAAVSDLVSEEQYSQASGLIQLAGSAQYLISPMIAGFLVSYFDIKLVLILDIMTFVIAVAAVLVITKREAAPRQQDNRNFFRDLTDSFRYLLSRKGILWLVVLTSMVCFYIGLLQSLFGPMVLALADSRTLGIALSLSATGMLVSSLLIGVFGLKQSKVFILSLFLALAGLFYALMGLFPAVAMIIVFGFLFFVTLPFVNTSLEVLIRTNVDNENQGRVWSMVYAISQVGFILAFGSAGFLSDHVFNPLLLPDGALSQTVGQLIGTGQGRGIGLLFVLSGLFVSLLGLMIGRVKKIKALESDAAGEARATGVSG</sequence>
<evidence type="ECO:0000313" key="9">
    <source>
        <dbReference type="EMBL" id="KEQ23271.1"/>
    </source>
</evidence>
<feature type="transmembrane region" description="Helical" evidence="7">
    <location>
        <begin position="308"/>
        <end position="330"/>
    </location>
</feature>
<gene>
    <name evidence="9" type="ORF">ET33_18130</name>
</gene>
<comment type="subcellular location">
    <subcellularLocation>
        <location evidence="1">Cell membrane</location>
        <topology evidence="1">Multi-pass membrane protein</topology>
    </subcellularLocation>
</comment>
<comment type="caution">
    <text evidence="9">The sequence shown here is derived from an EMBL/GenBank/DDBJ whole genome shotgun (WGS) entry which is preliminary data.</text>
</comment>
<evidence type="ECO:0000256" key="2">
    <source>
        <dbReference type="ARBA" id="ARBA00022448"/>
    </source>
</evidence>
<evidence type="ECO:0000256" key="3">
    <source>
        <dbReference type="ARBA" id="ARBA00022475"/>
    </source>
</evidence>
<feature type="transmembrane region" description="Helical" evidence="7">
    <location>
        <begin position="142"/>
        <end position="163"/>
    </location>
</feature>
<dbReference type="InterPro" id="IPR011701">
    <property type="entry name" value="MFS"/>
</dbReference>
<dbReference type="InterPro" id="IPR036259">
    <property type="entry name" value="MFS_trans_sf"/>
</dbReference>
<keyword evidence="10" id="KW-1185">Reference proteome</keyword>
<dbReference type="Gene3D" id="1.20.1250.20">
    <property type="entry name" value="MFS general substrate transporter like domains"/>
    <property type="match status" value="1"/>
</dbReference>
<feature type="transmembrane region" description="Helical" evidence="7">
    <location>
        <begin position="253"/>
        <end position="275"/>
    </location>
</feature>
<proteinExistence type="predicted"/>
<keyword evidence="6 7" id="KW-0472">Membrane</keyword>
<dbReference type="GO" id="GO:0005886">
    <property type="term" value="C:plasma membrane"/>
    <property type="evidence" value="ECO:0007669"/>
    <property type="project" value="UniProtKB-SubCell"/>
</dbReference>
<dbReference type="SUPFAM" id="SSF103473">
    <property type="entry name" value="MFS general substrate transporter"/>
    <property type="match status" value="1"/>
</dbReference>
<feature type="transmembrane region" description="Helical" evidence="7">
    <location>
        <begin position="43"/>
        <end position="66"/>
    </location>
</feature>
<evidence type="ECO:0000259" key="8">
    <source>
        <dbReference type="PROSITE" id="PS50850"/>
    </source>
</evidence>
<evidence type="ECO:0000256" key="4">
    <source>
        <dbReference type="ARBA" id="ARBA00022692"/>
    </source>
</evidence>
<feature type="domain" description="Major facilitator superfamily (MFS) profile" evidence="8">
    <location>
        <begin position="10"/>
        <end position="420"/>
    </location>
</feature>
<feature type="transmembrane region" description="Helical" evidence="7">
    <location>
        <begin position="395"/>
        <end position="414"/>
    </location>
</feature>
<evidence type="ECO:0000313" key="10">
    <source>
        <dbReference type="Proteomes" id="UP000028123"/>
    </source>
</evidence>
<feature type="transmembrane region" description="Helical" evidence="7">
    <location>
        <begin position="282"/>
        <end position="302"/>
    </location>
</feature>
<name>A0A081NXU8_9BACL</name>
<feature type="transmembrane region" description="Helical" evidence="7">
    <location>
        <begin position="103"/>
        <end position="122"/>
    </location>
</feature>
<organism evidence="9 10">
    <name type="scientific">Paenibacillus tyrfis</name>
    <dbReference type="NCBI Taxonomy" id="1501230"/>
    <lineage>
        <taxon>Bacteria</taxon>
        <taxon>Bacillati</taxon>
        <taxon>Bacillota</taxon>
        <taxon>Bacilli</taxon>
        <taxon>Bacillales</taxon>
        <taxon>Paenibacillaceae</taxon>
        <taxon>Paenibacillus</taxon>
    </lineage>
</organism>
<dbReference type="AlphaFoldDB" id="A0A081NXU8"/>
<evidence type="ECO:0000256" key="1">
    <source>
        <dbReference type="ARBA" id="ARBA00004651"/>
    </source>
</evidence>
<keyword evidence="4 7" id="KW-0812">Transmembrane</keyword>
<dbReference type="EMBL" id="JNVM01000024">
    <property type="protein sequence ID" value="KEQ23271.1"/>
    <property type="molecule type" value="Genomic_DNA"/>
</dbReference>
<dbReference type="CDD" id="cd06173">
    <property type="entry name" value="MFS_MefA_like"/>
    <property type="match status" value="1"/>
</dbReference>
<evidence type="ECO:0000256" key="6">
    <source>
        <dbReference type="ARBA" id="ARBA00023136"/>
    </source>
</evidence>
<keyword evidence="2" id="KW-0813">Transport</keyword>
<dbReference type="InterPro" id="IPR020846">
    <property type="entry name" value="MFS_dom"/>
</dbReference>
<dbReference type="eggNOG" id="COG0477">
    <property type="taxonomic scope" value="Bacteria"/>
</dbReference>
<evidence type="ECO:0000256" key="5">
    <source>
        <dbReference type="ARBA" id="ARBA00022989"/>
    </source>
</evidence>
<dbReference type="Pfam" id="PF07690">
    <property type="entry name" value="MFS_1"/>
    <property type="match status" value="1"/>
</dbReference>
<feature type="transmembrane region" description="Helical" evidence="7">
    <location>
        <begin position="12"/>
        <end position="37"/>
    </location>
</feature>
<feature type="transmembrane region" description="Helical" evidence="7">
    <location>
        <begin position="169"/>
        <end position="188"/>
    </location>
</feature>
<keyword evidence="3" id="KW-1003">Cell membrane</keyword>
<dbReference type="GO" id="GO:0022857">
    <property type="term" value="F:transmembrane transporter activity"/>
    <property type="evidence" value="ECO:0007669"/>
    <property type="project" value="InterPro"/>
</dbReference>
<reference evidence="9 10" key="1">
    <citation type="submission" date="2014-06" db="EMBL/GenBank/DDBJ databases">
        <title>Draft genome sequence of Paenibacillus sp. MSt1.</title>
        <authorList>
            <person name="Aw Y.K."/>
            <person name="Ong K.S."/>
            <person name="Gan H.M."/>
            <person name="Lee S.M."/>
        </authorList>
    </citation>
    <scope>NUCLEOTIDE SEQUENCE [LARGE SCALE GENOMIC DNA]</scope>
    <source>
        <strain evidence="9 10">MSt1</strain>
    </source>
</reference>
<feature type="transmembrane region" description="Helical" evidence="7">
    <location>
        <begin position="220"/>
        <end position="241"/>
    </location>
</feature>
<dbReference type="OrthoDB" id="9775268at2"/>
<feature type="transmembrane region" description="Helical" evidence="7">
    <location>
        <begin position="78"/>
        <end position="97"/>
    </location>
</feature>
<protein>
    <submittedName>
        <fullName evidence="9">Macrolide transporter</fullName>
    </submittedName>
</protein>
<dbReference type="PROSITE" id="PS50850">
    <property type="entry name" value="MFS"/>
    <property type="match status" value="1"/>
</dbReference>
<accession>A0A081NXU8</accession>
<dbReference type="PANTHER" id="PTHR43266:SF2">
    <property type="entry name" value="MAJOR FACILITATOR SUPERFAMILY (MFS) PROFILE DOMAIN-CONTAINING PROTEIN"/>
    <property type="match status" value="1"/>
</dbReference>
<dbReference type="Proteomes" id="UP000028123">
    <property type="component" value="Unassembled WGS sequence"/>
</dbReference>
<keyword evidence="5 7" id="KW-1133">Transmembrane helix</keyword>
<dbReference type="PANTHER" id="PTHR43266">
    <property type="entry name" value="MACROLIDE-EFFLUX PROTEIN"/>
    <property type="match status" value="1"/>
</dbReference>